<protein>
    <recommendedName>
        <fullName evidence="3">DUF6286 domain-containing protein</fullName>
    </recommendedName>
</protein>
<evidence type="ECO:0000313" key="5">
    <source>
        <dbReference type="Proteomes" id="UP000186104"/>
    </source>
</evidence>
<keyword evidence="5" id="KW-1185">Reference proteome</keyword>
<gene>
    <name evidence="4" type="ORF">BJL86_2414</name>
</gene>
<keyword evidence="2" id="KW-0812">Transmembrane</keyword>
<sequence length="223" mass="23522">MNDDSTAASDSATTDEDSRITFTPGGKIGQTSTIYTNEELATAPNAVTVGREPRRAPAARPVLVLLSLALLGLAGFAGYELYATLREGWTPILGPWVENGLDGPLSWRPLPWVAGAVAVLGLLMLISALRRRQRSHVGYGEDSALWLTPTSIARLCSQHAGRVSGVTGCTTVVGRKKVVANVHAGGRDLSDVELAVRQELAPIVGSLAGNKTLVVRTRGGESR</sequence>
<feature type="transmembrane region" description="Helical" evidence="2">
    <location>
        <begin position="61"/>
        <end position="79"/>
    </location>
</feature>
<organism evidence="4 5">
    <name type="scientific">Dietzia timorensis</name>
    <dbReference type="NCBI Taxonomy" id="499555"/>
    <lineage>
        <taxon>Bacteria</taxon>
        <taxon>Bacillati</taxon>
        <taxon>Actinomycetota</taxon>
        <taxon>Actinomycetes</taxon>
        <taxon>Mycobacteriales</taxon>
        <taxon>Dietziaceae</taxon>
        <taxon>Dietzia</taxon>
    </lineage>
</organism>
<dbReference type="RefSeq" id="WP_067475807.1">
    <property type="nucleotide sequence ID" value="NZ_CP015961.1"/>
</dbReference>
<dbReference type="InterPro" id="IPR046253">
    <property type="entry name" value="DUF6286"/>
</dbReference>
<name>A0A173LNG7_9ACTN</name>
<proteinExistence type="predicted"/>
<feature type="region of interest" description="Disordered" evidence="1">
    <location>
        <begin position="1"/>
        <end position="26"/>
    </location>
</feature>
<dbReference type="Pfam" id="PF19803">
    <property type="entry name" value="DUF6286"/>
    <property type="match status" value="1"/>
</dbReference>
<evidence type="ECO:0000313" key="4">
    <source>
        <dbReference type="EMBL" id="ANI93178.1"/>
    </source>
</evidence>
<keyword evidence="2" id="KW-0472">Membrane</keyword>
<dbReference type="STRING" id="499555.BJL86_2414"/>
<feature type="compositionally biased region" description="Low complexity" evidence="1">
    <location>
        <begin position="1"/>
        <end position="12"/>
    </location>
</feature>
<evidence type="ECO:0000259" key="3">
    <source>
        <dbReference type="Pfam" id="PF19803"/>
    </source>
</evidence>
<dbReference type="EMBL" id="CP015961">
    <property type="protein sequence ID" value="ANI93178.1"/>
    <property type="molecule type" value="Genomic_DNA"/>
</dbReference>
<dbReference type="Proteomes" id="UP000186104">
    <property type="component" value="Chromosome"/>
</dbReference>
<dbReference type="KEGG" id="dtm:BJL86_2414"/>
<dbReference type="AlphaFoldDB" id="A0A173LNG7"/>
<reference evidence="4 5" key="1">
    <citation type="submission" date="2016-06" db="EMBL/GenBank/DDBJ databases">
        <title>Complete genome sequence of a saline-alkali tolerant type strain Dietzia timorensis ID05-A0528T.</title>
        <authorList>
            <person name="Wu X."/>
        </authorList>
    </citation>
    <scope>NUCLEOTIDE SEQUENCE [LARGE SCALE GENOMIC DNA]</scope>
    <source>
        <strain evidence="4 5">ID05-A0528</strain>
    </source>
</reference>
<feature type="domain" description="DUF6286" evidence="3">
    <location>
        <begin position="119"/>
        <end position="216"/>
    </location>
</feature>
<accession>A0A173LNG7</accession>
<evidence type="ECO:0000256" key="1">
    <source>
        <dbReference type="SAM" id="MobiDB-lite"/>
    </source>
</evidence>
<feature type="transmembrane region" description="Helical" evidence="2">
    <location>
        <begin position="110"/>
        <end position="129"/>
    </location>
</feature>
<keyword evidence="2" id="KW-1133">Transmembrane helix</keyword>
<evidence type="ECO:0000256" key="2">
    <source>
        <dbReference type="SAM" id="Phobius"/>
    </source>
</evidence>